<name>X0XX35_9ZZZZ</name>
<proteinExistence type="predicted"/>
<dbReference type="EMBL" id="BARS01059758">
    <property type="protein sequence ID" value="GAG47915.1"/>
    <property type="molecule type" value="Genomic_DNA"/>
</dbReference>
<reference evidence="1" key="1">
    <citation type="journal article" date="2014" name="Front. Microbiol.">
        <title>High frequency of phylogenetically diverse reductive dehalogenase-homologous genes in deep subseafloor sedimentary metagenomes.</title>
        <authorList>
            <person name="Kawai M."/>
            <person name="Futagami T."/>
            <person name="Toyoda A."/>
            <person name="Takaki Y."/>
            <person name="Nishi S."/>
            <person name="Hori S."/>
            <person name="Arai W."/>
            <person name="Tsubouchi T."/>
            <person name="Morono Y."/>
            <person name="Uchiyama I."/>
            <person name="Ito T."/>
            <person name="Fujiyama A."/>
            <person name="Inagaki F."/>
            <person name="Takami H."/>
        </authorList>
    </citation>
    <scope>NUCLEOTIDE SEQUENCE</scope>
    <source>
        <strain evidence="1">Expedition CK06-06</strain>
    </source>
</reference>
<accession>X0XX35</accession>
<feature type="non-terminal residue" evidence="1">
    <location>
        <position position="1"/>
    </location>
</feature>
<feature type="non-terminal residue" evidence="1">
    <location>
        <position position="31"/>
    </location>
</feature>
<gene>
    <name evidence="1" type="ORF">S01H1_86344</name>
</gene>
<organism evidence="1">
    <name type="scientific">marine sediment metagenome</name>
    <dbReference type="NCBI Taxonomy" id="412755"/>
    <lineage>
        <taxon>unclassified sequences</taxon>
        <taxon>metagenomes</taxon>
        <taxon>ecological metagenomes</taxon>
    </lineage>
</organism>
<dbReference type="AlphaFoldDB" id="X0XX35"/>
<comment type="caution">
    <text evidence="1">The sequence shown here is derived from an EMBL/GenBank/DDBJ whole genome shotgun (WGS) entry which is preliminary data.</text>
</comment>
<protein>
    <submittedName>
        <fullName evidence="1">Uncharacterized protein</fullName>
    </submittedName>
</protein>
<sequence>VTYVRGRTMVTTVVRRVTTVQDKTVPICVGD</sequence>
<evidence type="ECO:0000313" key="1">
    <source>
        <dbReference type="EMBL" id="GAG47915.1"/>
    </source>
</evidence>